<dbReference type="RefSeq" id="WP_056977127.1">
    <property type="nucleotide sequence ID" value="NZ_AYZR01000001.1"/>
</dbReference>
<evidence type="ECO:0000256" key="1">
    <source>
        <dbReference type="ARBA" id="ARBA00022490"/>
    </source>
</evidence>
<keyword evidence="2 10" id="KW-0436">Ligase</keyword>
<comment type="catalytic activity">
    <reaction evidence="10">
        <text>UDP-N-acetyl-alpha-D-muramoyl-L-alanyl-gamma-D-glutamyl-L-lysine + D-alanyl-D-alanine + ATP = UDP-N-acetyl-alpha-D-muramoyl-L-alanyl-gamma-D-glutamyl-L-lysyl-D-alanyl-D-alanine + ADP + phosphate + H(+)</text>
        <dbReference type="Rhea" id="RHEA:16085"/>
        <dbReference type="ChEBI" id="CHEBI:15378"/>
        <dbReference type="ChEBI" id="CHEBI:30616"/>
        <dbReference type="ChEBI" id="CHEBI:43474"/>
        <dbReference type="ChEBI" id="CHEBI:57822"/>
        <dbReference type="ChEBI" id="CHEBI:70758"/>
        <dbReference type="ChEBI" id="CHEBI:83903"/>
        <dbReference type="ChEBI" id="CHEBI:456216"/>
        <dbReference type="EC" id="6.3.2.10"/>
    </reaction>
</comment>
<dbReference type="GO" id="GO:0005737">
    <property type="term" value="C:cytoplasm"/>
    <property type="evidence" value="ECO:0007669"/>
    <property type="project" value="UniProtKB-SubCell"/>
</dbReference>
<evidence type="ECO:0000256" key="10">
    <source>
        <dbReference type="HAMAP-Rule" id="MF_02019"/>
    </source>
</evidence>
<keyword evidence="16" id="KW-1185">Reference proteome</keyword>
<gene>
    <name evidence="10" type="primary">murF</name>
    <name evidence="15" type="ORF">FC56_GL001049</name>
</gene>
<comment type="similarity">
    <text evidence="10">Belongs to the MurCDEF family. MurF subfamily.</text>
</comment>
<dbReference type="UniPathway" id="UPA00219"/>
<dbReference type="NCBIfam" id="TIGR01143">
    <property type="entry name" value="murF"/>
    <property type="match status" value="1"/>
</dbReference>
<dbReference type="SUPFAM" id="SSF53623">
    <property type="entry name" value="MurD-like peptide ligases, catalytic domain"/>
    <property type="match status" value="1"/>
</dbReference>
<dbReference type="STRING" id="1423802.FC56_GL001049"/>
<evidence type="ECO:0000256" key="5">
    <source>
        <dbReference type="ARBA" id="ARBA00022840"/>
    </source>
</evidence>
<evidence type="ECO:0000256" key="11">
    <source>
        <dbReference type="RuleBase" id="RU004136"/>
    </source>
</evidence>
<evidence type="ECO:0000259" key="14">
    <source>
        <dbReference type="Pfam" id="PF08245"/>
    </source>
</evidence>
<dbReference type="InterPro" id="IPR005863">
    <property type="entry name" value="UDP-N-AcMur_synth"/>
</dbReference>
<dbReference type="GO" id="GO:0009252">
    <property type="term" value="P:peptidoglycan biosynthetic process"/>
    <property type="evidence" value="ECO:0007669"/>
    <property type="project" value="UniProtKB-UniRule"/>
</dbReference>
<evidence type="ECO:0000256" key="4">
    <source>
        <dbReference type="ARBA" id="ARBA00022741"/>
    </source>
</evidence>
<dbReference type="SUPFAM" id="SSF63418">
    <property type="entry name" value="MurE/MurF N-terminal domain"/>
    <property type="match status" value="1"/>
</dbReference>
<protein>
    <recommendedName>
        <fullName evidence="10 11">UDP-N-acetylmuramoyl-tripeptide--D-alanyl-D-alanine ligase</fullName>
        <ecNumber evidence="10 11">6.3.2.10</ecNumber>
    </recommendedName>
    <alternativeName>
        <fullName evidence="10">D-alanyl-D-alanine-adding enzyme</fullName>
    </alternativeName>
</protein>
<comment type="subcellular location">
    <subcellularLocation>
        <location evidence="10 11">Cytoplasm</location>
    </subcellularLocation>
</comment>
<dbReference type="Pfam" id="PF02875">
    <property type="entry name" value="Mur_ligase_C"/>
    <property type="match status" value="1"/>
</dbReference>
<dbReference type="GO" id="GO:0051301">
    <property type="term" value="P:cell division"/>
    <property type="evidence" value="ECO:0007669"/>
    <property type="project" value="UniProtKB-KW"/>
</dbReference>
<keyword evidence="7 10" id="KW-0573">Peptidoglycan synthesis</keyword>
<comment type="function">
    <text evidence="10 11">Involved in cell wall formation. Catalyzes the final step in the synthesis of UDP-N-acetylmuramoyl-pentapeptide, the precursor of murein.</text>
</comment>
<comment type="catalytic activity">
    <reaction evidence="11">
        <text>D-alanyl-D-alanine + UDP-N-acetyl-alpha-D-muramoyl-L-alanyl-gamma-D-glutamyl-meso-2,6-diaminopimelate + ATP = UDP-N-acetyl-alpha-D-muramoyl-L-alanyl-gamma-D-glutamyl-meso-2,6-diaminopimeloyl-D-alanyl-D-alanine + ADP + phosphate + H(+)</text>
        <dbReference type="Rhea" id="RHEA:28374"/>
        <dbReference type="ChEBI" id="CHEBI:15378"/>
        <dbReference type="ChEBI" id="CHEBI:30616"/>
        <dbReference type="ChEBI" id="CHEBI:43474"/>
        <dbReference type="ChEBI" id="CHEBI:57822"/>
        <dbReference type="ChEBI" id="CHEBI:61386"/>
        <dbReference type="ChEBI" id="CHEBI:83905"/>
        <dbReference type="ChEBI" id="CHEBI:456216"/>
        <dbReference type="EC" id="6.3.2.10"/>
    </reaction>
</comment>
<dbReference type="Pfam" id="PF01225">
    <property type="entry name" value="Mur_ligase"/>
    <property type="match status" value="1"/>
</dbReference>
<evidence type="ECO:0000256" key="2">
    <source>
        <dbReference type="ARBA" id="ARBA00022598"/>
    </source>
</evidence>
<sequence length="460" mass="50865">MKMAVSEIAKAINADETYLNEEQLAVEVTGTNFDSRNIEAGDLFVPLQGAHDGHDYIASAIANGANATLWSKERVDFRPQDLPVLVVDDPLAAYQKLSQYYLTKINPRVVAVTGSNGKTTTKDMIAAILSQDFNVTKTYDNFNNEIGVPYTILQMEANTEFLVIELGMDRPGQLDFLSKLVQPDVAVITMIGEAHIEFFGTRDKITDAKMEITHGLKEDGFFVYNGDEPLLRERATTLDMEQRTFGRQASDDLYATEVADGRFETSFKVNDDPTIDFKIPLIGDYNVDNALAAIEVGNIFQIPDQVIQGALEHFAITKNRTEWLSGNKGEAILSDVYNSNPTAAKEVLAAFSKTNTEGRHIVVLGDMLELGAQSVQMHADLAADLDPNQIDTVYLIGSDMAALRDRLLTKYEPQNVHYYTADQLEQLSSDLQADVTAQDEVMLKASHGLHLEKVVADLTN</sequence>
<dbReference type="Gene3D" id="3.90.190.20">
    <property type="entry name" value="Mur ligase, C-terminal domain"/>
    <property type="match status" value="1"/>
</dbReference>
<dbReference type="Proteomes" id="UP000051256">
    <property type="component" value="Unassembled WGS sequence"/>
</dbReference>
<comment type="caution">
    <text evidence="15">The sequence shown here is derived from an EMBL/GenBank/DDBJ whole genome shotgun (WGS) entry which is preliminary data.</text>
</comment>
<dbReference type="Gene3D" id="3.40.1190.10">
    <property type="entry name" value="Mur-like, catalytic domain"/>
    <property type="match status" value="1"/>
</dbReference>
<dbReference type="GO" id="GO:0005524">
    <property type="term" value="F:ATP binding"/>
    <property type="evidence" value="ECO:0007669"/>
    <property type="project" value="UniProtKB-UniRule"/>
</dbReference>
<evidence type="ECO:0000259" key="12">
    <source>
        <dbReference type="Pfam" id="PF01225"/>
    </source>
</evidence>
<dbReference type="InterPro" id="IPR051046">
    <property type="entry name" value="MurCDEF_CellWall_CoF430Synth"/>
</dbReference>
<feature type="binding site" evidence="10">
    <location>
        <begin position="114"/>
        <end position="120"/>
    </location>
    <ligand>
        <name>ATP</name>
        <dbReference type="ChEBI" id="CHEBI:30616"/>
    </ligand>
</feature>
<dbReference type="Gene3D" id="3.40.1390.10">
    <property type="entry name" value="MurE/MurF, N-terminal domain"/>
    <property type="match status" value="1"/>
</dbReference>
<evidence type="ECO:0000256" key="9">
    <source>
        <dbReference type="ARBA" id="ARBA00023316"/>
    </source>
</evidence>
<dbReference type="InterPro" id="IPR036565">
    <property type="entry name" value="Mur-like_cat_sf"/>
</dbReference>
<dbReference type="SUPFAM" id="SSF53244">
    <property type="entry name" value="MurD-like peptide ligases, peptide-binding domain"/>
    <property type="match status" value="1"/>
</dbReference>
<keyword evidence="9 10" id="KW-0961">Cell wall biogenesis/degradation</keyword>
<dbReference type="EMBL" id="AYZR01000001">
    <property type="protein sequence ID" value="KRM94748.1"/>
    <property type="molecule type" value="Genomic_DNA"/>
</dbReference>
<dbReference type="InterPro" id="IPR036615">
    <property type="entry name" value="Mur_ligase_C_dom_sf"/>
</dbReference>
<dbReference type="EC" id="6.3.2.10" evidence="10 11"/>
<proteinExistence type="inferred from homology"/>
<dbReference type="Pfam" id="PF08245">
    <property type="entry name" value="Mur_ligase_M"/>
    <property type="match status" value="1"/>
</dbReference>
<evidence type="ECO:0000256" key="3">
    <source>
        <dbReference type="ARBA" id="ARBA00022618"/>
    </source>
</evidence>
<keyword evidence="8 10" id="KW-0131">Cell cycle</keyword>
<dbReference type="GO" id="GO:0008360">
    <property type="term" value="P:regulation of cell shape"/>
    <property type="evidence" value="ECO:0007669"/>
    <property type="project" value="UniProtKB-KW"/>
</dbReference>
<evidence type="ECO:0000259" key="13">
    <source>
        <dbReference type="Pfam" id="PF02875"/>
    </source>
</evidence>
<keyword evidence="3 10" id="KW-0132">Cell division</keyword>
<dbReference type="InterPro" id="IPR035911">
    <property type="entry name" value="MurE/MurF_N"/>
</dbReference>
<dbReference type="InterPro" id="IPR004101">
    <property type="entry name" value="Mur_ligase_C"/>
</dbReference>
<keyword evidence="6 10" id="KW-0133">Cell shape</keyword>
<evidence type="ECO:0000313" key="15">
    <source>
        <dbReference type="EMBL" id="KRM94748.1"/>
    </source>
</evidence>
<dbReference type="PANTHER" id="PTHR43024">
    <property type="entry name" value="UDP-N-ACETYLMURAMOYL-TRIPEPTIDE--D-ALANYL-D-ALANINE LIGASE"/>
    <property type="match status" value="1"/>
</dbReference>
<keyword evidence="4 10" id="KW-0547">Nucleotide-binding</keyword>
<dbReference type="AlphaFoldDB" id="A0A0R2D3L4"/>
<dbReference type="GO" id="GO:0008766">
    <property type="term" value="F:UDP-N-acetylmuramoylalanyl-D-glutamyl-2,6-diaminopimelate-D-alanyl-D-alanine ligase activity"/>
    <property type="evidence" value="ECO:0007669"/>
    <property type="project" value="RHEA"/>
</dbReference>
<accession>A0A0R2D3L4</accession>
<evidence type="ECO:0000313" key="16">
    <source>
        <dbReference type="Proteomes" id="UP000051256"/>
    </source>
</evidence>
<organism evidence="15 16">
    <name type="scientific">Lentilactobacillus senioris DSM 24302 = JCM 17472</name>
    <dbReference type="NCBI Taxonomy" id="1423802"/>
    <lineage>
        <taxon>Bacteria</taxon>
        <taxon>Bacillati</taxon>
        <taxon>Bacillota</taxon>
        <taxon>Bacilli</taxon>
        <taxon>Lactobacillales</taxon>
        <taxon>Lactobacillaceae</taxon>
        <taxon>Lentilactobacillus</taxon>
    </lineage>
</organism>
<dbReference type="InterPro" id="IPR000713">
    <property type="entry name" value="Mur_ligase_N"/>
</dbReference>
<evidence type="ECO:0000256" key="6">
    <source>
        <dbReference type="ARBA" id="ARBA00022960"/>
    </source>
</evidence>
<keyword evidence="1 10" id="KW-0963">Cytoplasm</keyword>
<comment type="pathway">
    <text evidence="10 11">Cell wall biogenesis; peptidoglycan biosynthesis.</text>
</comment>
<dbReference type="InterPro" id="IPR013221">
    <property type="entry name" value="Mur_ligase_cen"/>
</dbReference>
<dbReference type="PANTHER" id="PTHR43024:SF1">
    <property type="entry name" value="UDP-N-ACETYLMURAMOYL-TRIPEPTIDE--D-ALANYL-D-ALANINE LIGASE"/>
    <property type="match status" value="1"/>
</dbReference>
<feature type="domain" description="Mur ligase central" evidence="14">
    <location>
        <begin position="112"/>
        <end position="296"/>
    </location>
</feature>
<name>A0A0R2D3L4_9LACO</name>
<dbReference type="GO" id="GO:0071555">
    <property type="term" value="P:cell wall organization"/>
    <property type="evidence" value="ECO:0007669"/>
    <property type="project" value="UniProtKB-KW"/>
</dbReference>
<evidence type="ECO:0000256" key="7">
    <source>
        <dbReference type="ARBA" id="ARBA00022984"/>
    </source>
</evidence>
<dbReference type="PATRIC" id="fig|1423802.4.peg.1063"/>
<dbReference type="GO" id="GO:0047480">
    <property type="term" value="F:UDP-N-acetylmuramoyl-tripeptide-D-alanyl-D-alanine ligase activity"/>
    <property type="evidence" value="ECO:0007669"/>
    <property type="project" value="UniProtKB-UniRule"/>
</dbReference>
<reference evidence="15 16" key="1">
    <citation type="journal article" date="2015" name="Genome Announc.">
        <title>Expanding the biotechnology potential of lactobacilli through comparative genomics of 213 strains and associated genera.</title>
        <authorList>
            <person name="Sun Z."/>
            <person name="Harris H.M."/>
            <person name="McCann A."/>
            <person name="Guo C."/>
            <person name="Argimon S."/>
            <person name="Zhang W."/>
            <person name="Yang X."/>
            <person name="Jeffery I.B."/>
            <person name="Cooney J.C."/>
            <person name="Kagawa T.F."/>
            <person name="Liu W."/>
            <person name="Song Y."/>
            <person name="Salvetti E."/>
            <person name="Wrobel A."/>
            <person name="Rasinkangas P."/>
            <person name="Parkhill J."/>
            <person name="Rea M.C."/>
            <person name="O'Sullivan O."/>
            <person name="Ritari J."/>
            <person name="Douillard F.P."/>
            <person name="Paul Ross R."/>
            <person name="Yang R."/>
            <person name="Briner A.E."/>
            <person name="Felis G.E."/>
            <person name="de Vos W.M."/>
            <person name="Barrangou R."/>
            <person name="Klaenhammer T.R."/>
            <person name="Caufield P.W."/>
            <person name="Cui Y."/>
            <person name="Zhang H."/>
            <person name="O'Toole P.W."/>
        </authorList>
    </citation>
    <scope>NUCLEOTIDE SEQUENCE [LARGE SCALE GENOMIC DNA]</scope>
    <source>
        <strain evidence="15 16">DSM 24302</strain>
    </source>
</reference>
<keyword evidence="5 10" id="KW-0067">ATP-binding</keyword>
<feature type="domain" description="Mur ligase C-terminal" evidence="13">
    <location>
        <begin position="320"/>
        <end position="446"/>
    </location>
</feature>
<feature type="domain" description="Mur ligase N-terminal catalytic" evidence="12">
    <location>
        <begin position="28"/>
        <end position="74"/>
    </location>
</feature>
<dbReference type="HAMAP" id="MF_02019">
    <property type="entry name" value="MurF"/>
    <property type="match status" value="1"/>
</dbReference>
<evidence type="ECO:0000256" key="8">
    <source>
        <dbReference type="ARBA" id="ARBA00023306"/>
    </source>
</evidence>